<evidence type="ECO:0000256" key="5">
    <source>
        <dbReference type="ARBA" id="ARBA00023049"/>
    </source>
</evidence>
<protein>
    <recommendedName>
        <fullName evidence="8">MPN domain-containing protein</fullName>
    </recommendedName>
</protein>
<evidence type="ECO:0000313" key="10">
    <source>
        <dbReference type="Proteomes" id="UP000289220"/>
    </source>
</evidence>
<dbReference type="EMBL" id="UXHF01000117">
    <property type="protein sequence ID" value="VDC48763.1"/>
    <property type="molecule type" value="Genomic_DNA"/>
</dbReference>
<evidence type="ECO:0000256" key="6">
    <source>
        <dbReference type="RuleBase" id="RU003797"/>
    </source>
</evidence>
<dbReference type="RefSeq" id="WP_154726960.1">
    <property type="nucleotide sequence ID" value="NZ_UXHF01000117.1"/>
</dbReference>
<keyword evidence="4" id="KW-0862">Zinc</keyword>
<gene>
    <name evidence="9" type="ORF">BREV_BREV_03299</name>
</gene>
<organism evidence="9 10">
    <name type="scientific">Brevundimonas mediterranea</name>
    <dbReference type="NCBI Taxonomy" id="74329"/>
    <lineage>
        <taxon>Bacteria</taxon>
        <taxon>Pseudomonadati</taxon>
        <taxon>Pseudomonadota</taxon>
        <taxon>Alphaproteobacteria</taxon>
        <taxon>Caulobacterales</taxon>
        <taxon>Caulobacteraceae</taxon>
        <taxon>Brevundimonas</taxon>
    </lineage>
</organism>
<comment type="caution">
    <text evidence="9">The sequence shown here is derived from an EMBL/GenBank/DDBJ whole genome shotgun (WGS) entry which is preliminary data.</text>
</comment>
<keyword evidence="1" id="KW-0645">Protease</keyword>
<dbReference type="CDD" id="cd08071">
    <property type="entry name" value="MPN_DUF2466"/>
    <property type="match status" value="1"/>
</dbReference>
<comment type="similarity">
    <text evidence="6">Belongs to the UPF0758 family.</text>
</comment>
<dbReference type="InterPro" id="IPR020891">
    <property type="entry name" value="UPF0758_CS"/>
</dbReference>
<dbReference type="PANTHER" id="PTHR30471:SF3">
    <property type="entry name" value="UPF0758 PROTEIN YEES-RELATED"/>
    <property type="match status" value="1"/>
</dbReference>
<dbReference type="GO" id="GO:0006508">
    <property type="term" value="P:proteolysis"/>
    <property type="evidence" value="ECO:0007669"/>
    <property type="project" value="UniProtKB-KW"/>
</dbReference>
<keyword evidence="5" id="KW-0482">Metalloprotease</keyword>
<dbReference type="PANTHER" id="PTHR30471">
    <property type="entry name" value="DNA REPAIR PROTEIN RADC"/>
    <property type="match status" value="1"/>
</dbReference>
<evidence type="ECO:0000256" key="7">
    <source>
        <dbReference type="SAM" id="MobiDB-lite"/>
    </source>
</evidence>
<evidence type="ECO:0000256" key="4">
    <source>
        <dbReference type="ARBA" id="ARBA00022833"/>
    </source>
</evidence>
<dbReference type="NCBIfam" id="TIGR00608">
    <property type="entry name" value="radc"/>
    <property type="match status" value="1"/>
</dbReference>
<dbReference type="Proteomes" id="UP000289220">
    <property type="component" value="Unassembled WGS sequence"/>
</dbReference>
<dbReference type="InterPro" id="IPR010994">
    <property type="entry name" value="RuvA_2-like"/>
</dbReference>
<keyword evidence="3" id="KW-0378">Hydrolase</keyword>
<accession>A0A7Z8Y119</accession>
<feature type="domain" description="MPN" evidence="8">
    <location>
        <begin position="107"/>
        <end position="229"/>
    </location>
</feature>
<reference evidence="9 10" key="1">
    <citation type="submission" date="2018-11" db="EMBL/GenBank/DDBJ databases">
        <authorList>
            <person name="Peiro R."/>
            <person name="Begona"/>
            <person name="Cbmso G."/>
            <person name="Lopez M."/>
            <person name="Gonzalez S."/>
            <person name="Sacristan E."/>
            <person name="Castillo E."/>
        </authorList>
    </citation>
    <scope>NUCLEOTIDE SEQUENCE [LARGE SCALE GENOMIC DNA]</scope>
    <source>
        <strain evidence="9">Brev_genome</strain>
    </source>
</reference>
<feature type="compositionally biased region" description="Basic and acidic residues" evidence="7">
    <location>
        <begin position="7"/>
        <end position="21"/>
    </location>
</feature>
<keyword evidence="10" id="KW-1185">Reference proteome</keyword>
<dbReference type="SUPFAM" id="SSF47781">
    <property type="entry name" value="RuvA domain 2-like"/>
    <property type="match status" value="1"/>
</dbReference>
<dbReference type="InterPro" id="IPR001405">
    <property type="entry name" value="UPF0758"/>
</dbReference>
<dbReference type="AlphaFoldDB" id="A0A7Z8Y119"/>
<evidence type="ECO:0000259" key="8">
    <source>
        <dbReference type="PROSITE" id="PS50249"/>
    </source>
</evidence>
<name>A0A7Z8Y119_9CAUL</name>
<dbReference type="NCBIfam" id="NF000642">
    <property type="entry name" value="PRK00024.1"/>
    <property type="match status" value="1"/>
</dbReference>
<dbReference type="Gene3D" id="1.10.150.20">
    <property type="entry name" value="5' to 3' exonuclease, C-terminal subdomain"/>
    <property type="match status" value="1"/>
</dbReference>
<keyword evidence="2" id="KW-0479">Metal-binding</keyword>
<dbReference type="Gene3D" id="3.40.140.10">
    <property type="entry name" value="Cytidine Deaminase, domain 2"/>
    <property type="match status" value="1"/>
</dbReference>
<dbReference type="GO" id="GO:0046872">
    <property type="term" value="F:metal ion binding"/>
    <property type="evidence" value="ECO:0007669"/>
    <property type="project" value="UniProtKB-KW"/>
</dbReference>
<dbReference type="InterPro" id="IPR025657">
    <property type="entry name" value="RadC_JAB"/>
</dbReference>
<feature type="region of interest" description="Disordered" evidence="7">
    <location>
        <begin position="1"/>
        <end position="22"/>
    </location>
</feature>
<dbReference type="GO" id="GO:0008237">
    <property type="term" value="F:metallopeptidase activity"/>
    <property type="evidence" value="ECO:0007669"/>
    <property type="project" value="UniProtKB-KW"/>
</dbReference>
<dbReference type="SUPFAM" id="SSF102712">
    <property type="entry name" value="JAB1/MPN domain"/>
    <property type="match status" value="1"/>
</dbReference>
<sequence length="229" mass="25190">MTPTLNRTDDDTHHGGRRDIRSTPTTVYDALDDRSLLALMLRRSVTDPDALAGDLLVHFGTLGAVAGADRGELVRVPGVGPAVLADLKLLPELAVRLARSEACRRPVITSWSALVAYVRVAMAHRLREQFRVLYLDRRNTLMCDELLAEGTVDHAPVYPREVVRRALDLSASAMILVHNHPSGDPEPSRADIEMTRKIIDAARLFGLQVHDHLVIGRQGTASFKTLGLI</sequence>
<dbReference type="PROSITE" id="PS50249">
    <property type="entry name" value="MPN"/>
    <property type="match status" value="1"/>
</dbReference>
<evidence type="ECO:0000256" key="1">
    <source>
        <dbReference type="ARBA" id="ARBA00022670"/>
    </source>
</evidence>
<dbReference type="PROSITE" id="PS01302">
    <property type="entry name" value="UPF0758"/>
    <property type="match status" value="1"/>
</dbReference>
<dbReference type="InterPro" id="IPR037518">
    <property type="entry name" value="MPN"/>
</dbReference>
<evidence type="ECO:0000313" key="9">
    <source>
        <dbReference type="EMBL" id="VDC48763.1"/>
    </source>
</evidence>
<dbReference type="Pfam" id="PF04002">
    <property type="entry name" value="RadC"/>
    <property type="match status" value="1"/>
</dbReference>
<proteinExistence type="inferred from homology"/>
<evidence type="ECO:0000256" key="3">
    <source>
        <dbReference type="ARBA" id="ARBA00022801"/>
    </source>
</evidence>
<evidence type="ECO:0000256" key="2">
    <source>
        <dbReference type="ARBA" id="ARBA00022723"/>
    </source>
</evidence>